<evidence type="ECO:0000256" key="1">
    <source>
        <dbReference type="SAM" id="MobiDB-lite"/>
    </source>
</evidence>
<reference evidence="3 4" key="1">
    <citation type="submission" date="2024-02" db="EMBL/GenBank/DDBJ databases">
        <authorList>
            <person name="Daric V."/>
            <person name="Darras S."/>
        </authorList>
    </citation>
    <scope>NUCLEOTIDE SEQUENCE [LARGE SCALE GENOMIC DNA]</scope>
</reference>
<feature type="compositionally biased region" description="Basic and acidic residues" evidence="1">
    <location>
        <begin position="58"/>
        <end position="70"/>
    </location>
</feature>
<keyword evidence="2" id="KW-0732">Signal</keyword>
<sequence>MIAVLFIFSVVATLSHSDEILTCTRPDLQINALQNPNNSNFTRGFPGRRGPAGLKGEQGSKGEKGDPAHDVDVSQLRERLARLEEQLQDVTSYRPYENCSQIFQQNLSSGFYETASLSRYMRKFEYCDLSDNAKGKYVRVPRAVHFPVNTIEGYSVVVTGEPIRGSPDWWVEKETNDVITRKHIIIFVQN</sequence>
<feature type="chain" id="PRO_5046105063" evidence="2">
    <location>
        <begin position="18"/>
        <end position="190"/>
    </location>
</feature>
<dbReference type="Gene3D" id="1.20.5.320">
    <property type="entry name" value="6-Phosphogluconate Dehydrogenase, domain 3"/>
    <property type="match status" value="1"/>
</dbReference>
<keyword evidence="4" id="KW-1185">Reference proteome</keyword>
<dbReference type="Proteomes" id="UP001642483">
    <property type="component" value="Unassembled WGS sequence"/>
</dbReference>
<evidence type="ECO:0000313" key="3">
    <source>
        <dbReference type="EMBL" id="CAK8688471.1"/>
    </source>
</evidence>
<name>A0ABP0GCA6_CLALP</name>
<feature type="region of interest" description="Disordered" evidence="1">
    <location>
        <begin position="34"/>
        <end position="70"/>
    </location>
</feature>
<comment type="caution">
    <text evidence="3">The sequence shown here is derived from an EMBL/GenBank/DDBJ whole genome shotgun (WGS) entry which is preliminary data.</text>
</comment>
<proteinExistence type="predicted"/>
<organism evidence="3 4">
    <name type="scientific">Clavelina lepadiformis</name>
    <name type="common">Light-bulb sea squirt</name>
    <name type="synonym">Ascidia lepadiformis</name>
    <dbReference type="NCBI Taxonomy" id="159417"/>
    <lineage>
        <taxon>Eukaryota</taxon>
        <taxon>Metazoa</taxon>
        <taxon>Chordata</taxon>
        <taxon>Tunicata</taxon>
        <taxon>Ascidiacea</taxon>
        <taxon>Aplousobranchia</taxon>
        <taxon>Clavelinidae</taxon>
        <taxon>Clavelina</taxon>
    </lineage>
</organism>
<evidence type="ECO:0000313" key="4">
    <source>
        <dbReference type="Proteomes" id="UP001642483"/>
    </source>
</evidence>
<evidence type="ECO:0000256" key="2">
    <source>
        <dbReference type="SAM" id="SignalP"/>
    </source>
</evidence>
<gene>
    <name evidence="3" type="ORF">CVLEPA_LOCUS20485</name>
</gene>
<protein>
    <submittedName>
        <fullName evidence="3">Uncharacterized protein</fullName>
    </submittedName>
</protein>
<dbReference type="EMBL" id="CAWYQH010000108">
    <property type="protein sequence ID" value="CAK8688471.1"/>
    <property type="molecule type" value="Genomic_DNA"/>
</dbReference>
<accession>A0ABP0GCA6</accession>
<feature type="signal peptide" evidence="2">
    <location>
        <begin position="1"/>
        <end position="17"/>
    </location>
</feature>